<proteinExistence type="predicted"/>
<dbReference type="SUPFAM" id="SSF56784">
    <property type="entry name" value="HAD-like"/>
    <property type="match status" value="1"/>
</dbReference>
<sequence length="257" mass="28899">MKILASDYDGTLRTEELVAEKDIEAIARFRKAGNLFGIVTGRSMESLQKEIERNGFTYDFIITNNGGVIYDGDGNLLECMFMEYNHALDIISYIKTLDCVSYVINDGYHRYKFSVDKNQIDHKYGNMPDASDAEETILDRGKIAQLVVSLNDTILAEEIAHYINANFKGYATAFINVNCVDIVPHGVSKAEGLYYIEDHFGLDHDAIYAIGDSFNDLPMLEEFHGSTLSHARSVIKEQIGVVYDSVADCINEIMKEM</sequence>
<dbReference type="GeneID" id="73796475"/>
<dbReference type="PANTHER" id="PTHR10000:SF8">
    <property type="entry name" value="HAD SUPERFAMILY HYDROLASE-LIKE, TYPE 3"/>
    <property type="match status" value="1"/>
</dbReference>
<dbReference type="InterPro" id="IPR006379">
    <property type="entry name" value="HAD-SF_hydro_IIB"/>
</dbReference>
<dbReference type="Gene3D" id="3.40.50.1000">
    <property type="entry name" value="HAD superfamily/HAD-like"/>
    <property type="match status" value="1"/>
</dbReference>
<dbReference type="GO" id="GO:0005829">
    <property type="term" value="C:cytosol"/>
    <property type="evidence" value="ECO:0007669"/>
    <property type="project" value="TreeGrafter"/>
</dbReference>
<gene>
    <name evidence="1" type="ORF">EDD61_1124</name>
</gene>
<dbReference type="Pfam" id="PF08282">
    <property type="entry name" value="Hydrolase_3"/>
    <property type="match status" value="1"/>
</dbReference>
<evidence type="ECO:0000313" key="1">
    <source>
        <dbReference type="EMBL" id="TCU58979.1"/>
    </source>
</evidence>
<name>A0A4R3TCK5_9FIRM</name>
<dbReference type="PANTHER" id="PTHR10000">
    <property type="entry name" value="PHOSPHOSERINE PHOSPHATASE"/>
    <property type="match status" value="1"/>
</dbReference>
<dbReference type="GO" id="GO:0016791">
    <property type="term" value="F:phosphatase activity"/>
    <property type="evidence" value="ECO:0007669"/>
    <property type="project" value="TreeGrafter"/>
</dbReference>
<dbReference type="AlphaFoldDB" id="A0A4R3TCK5"/>
<dbReference type="InterPro" id="IPR036412">
    <property type="entry name" value="HAD-like_sf"/>
</dbReference>
<dbReference type="Proteomes" id="UP000295773">
    <property type="component" value="Unassembled WGS sequence"/>
</dbReference>
<dbReference type="NCBIfam" id="TIGR01484">
    <property type="entry name" value="HAD-SF-IIB"/>
    <property type="match status" value="1"/>
</dbReference>
<evidence type="ECO:0008006" key="3">
    <source>
        <dbReference type="Google" id="ProtNLM"/>
    </source>
</evidence>
<dbReference type="EMBL" id="SMBP01000012">
    <property type="protein sequence ID" value="TCU58979.1"/>
    <property type="molecule type" value="Genomic_DNA"/>
</dbReference>
<reference evidence="1 2" key="1">
    <citation type="submission" date="2019-03" db="EMBL/GenBank/DDBJ databases">
        <title>Genomic Encyclopedia of Type Strains, Phase IV (KMG-IV): sequencing the most valuable type-strain genomes for metagenomic binning, comparative biology and taxonomic classification.</title>
        <authorList>
            <person name="Goeker M."/>
        </authorList>
    </citation>
    <scope>NUCLEOTIDE SEQUENCE [LARGE SCALE GENOMIC DNA]</scope>
    <source>
        <strain evidence="1 2">DSM 29481</strain>
    </source>
</reference>
<accession>A0A4R3TCK5</accession>
<organism evidence="1 2">
    <name type="scientific">Longicatena caecimuris</name>
    <dbReference type="NCBI Taxonomy" id="1796635"/>
    <lineage>
        <taxon>Bacteria</taxon>
        <taxon>Bacillati</taxon>
        <taxon>Bacillota</taxon>
        <taxon>Erysipelotrichia</taxon>
        <taxon>Erysipelotrichales</taxon>
        <taxon>Erysipelotrichaceae</taxon>
        <taxon>Longicatena</taxon>
    </lineage>
</organism>
<dbReference type="RefSeq" id="WP_008687138.1">
    <property type="nucleotide sequence ID" value="NZ_AP024510.1"/>
</dbReference>
<dbReference type="InterPro" id="IPR023214">
    <property type="entry name" value="HAD_sf"/>
</dbReference>
<dbReference type="GO" id="GO:0000287">
    <property type="term" value="F:magnesium ion binding"/>
    <property type="evidence" value="ECO:0007669"/>
    <property type="project" value="TreeGrafter"/>
</dbReference>
<comment type="caution">
    <text evidence="1">The sequence shown here is derived from an EMBL/GenBank/DDBJ whole genome shotgun (WGS) entry which is preliminary data.</text>
</comment>
<protein>
    <recommendedName>
        <fullName evidence="3">Cof subfamily protein (Haloacid dehalogenase superfamily)/HAD superfamily hydrolase (TIGR01484 family)</fullName>
    </recommendedName>
</protein>
<keyword evidence="2" id="KW-1185">Reference proteome</keyword>
<evidence type="ECO:0000313" key="2">
    <source>
        <dbReference type="Proteomes" id="UP000295773"/>
    </source>
</evidence>
<dbReference type="Gene3D" id="3.30.1240.10">
    <property type="match status" value="1"/>
</dbReference>